<keyword evidence="6" id="KW-0406">Ion transport</keyword>
<keyword evidence="11" id="KW-1185">Reference proteome</keyword>
<evidence type="ECO:0000256" key="2">
    <source>
        <dbReference type="ARBA" id="ARBA00007079"/>
    </source>
</evidence>
<keyword evidence="3" id="KW-0813">Transport</keyword>
<accession>A0A371E2V4</accession>
<gene>
    <name evidence="10" type="primary">ALMT10</name>
    <name evidence="10" type="ORF">CR513_61509</name>
</gene>
<reference evidence="10" key="1">
    <citation type="submission" date="2018-05" db="EMBL/GenBank/DDBJ databases">
        <title>Draft genome of Mucuna pruriens seed.</title>
        <authorList>
            <person name="Nnadi N.E."/>
            <person name="Vos R."/>
            <person name="Hasami M.H."/>
            <person name="Devisetty U.K."/>
            <person name="Aguiy J.C."/>
        </authorList>
    </citation>
    <scope>NUCLEOTIDE SEQUENCE [LARGE SCALE GENOMIC DNA]</scope>
    <source>
        <strain evidence="10">JCA_2017</strain>
    </source>
</reference>
<evidence type="ECO:0000256" key="3">
    <source>
        <dbReference type="ARBA" id="ARBA00022448"/>
    </source>
</evidence>
<evidence type="ECO:0000313" key="11">
    <source>
        <dbReference type="Proteomes" id="UP000257109"/>
    </source>
</evidence>
<evidence type="ECO:0000256" key="9">
    <source>
        <dbReference type="SAM" id="MobiDB-lite"/>
    </source>
</evidence>
<keyword evidence="5" id="KW-1133">Transmembrane helix</keyword>
<comment type="caution">
    <text evidence="10">The sequence shown here is derived from an EMBL/GenBank/DDBJ whole genome shotgun (WGS) entry which is preliminary data.</text>
</comment>
<protein>
    <submittedName>
        <fullName evidence="10">Aluminum-activated malate transporter 10</fullName>
    </submittedName>
</protein>
<dbReference type="STRING" id="157652.A0A371E2V4"/>
<evidence type="ECO:0000256" key="5">
    <source>
        <dbReference type="ARBA" id="ARBA00022989"/>
    </source>
</evidence>
<dbReference type="GO" id="GO:0034220">
    <property type="term" value="P:monoatomic ion transmembrane transport"/>
    <property type="evidence" value="ECO:0007669"/>
    <property type="project" value="UniProtKB-KW"/>
</dbReference>
<evidence type="ECO:0000313" key="10">
    <source>
        <dbReference type="EMBL" id="RDX60354.1"/>
    </source>
</evidence>
<evidence type="ECO:0000256" key="6">
    <source>
        <dbReference type="ARBA" id="ARBA00023065"/>
    </source>
</evidence>
<dbReference type="GO" id="GO:0016020">
    <property type="term" value="C:membrane"/>
    <property type="evidence" value="ECO:0007669"/>
    <property type="project" value="UniProtKB-SubCell"/>
</dbReference>
<name>A0A371E2V4_MUCPR</name>
<dbReference type="GO" id="GO:0015743">
    <property type="term" value="P:malate transport"/>
    <property type="evidence" value="ECO:0007669"/>
    <property type="project" value="InterPro"/>
</dbReference>
<keyword evidence="4" id="KW-0812">Transmembrane</keyword>
<proteinExistence type="inferred from homology"/>
<dbReference type="InterPro" id="IPR020966">
    <property type="entry name" value="ALMT"/>
</dbReference>
<comment type="similarity">
    <text evidence="2">Belongs to the aromatic acid exporter (TC 2.A.85) family.</text>
</comment>
<dbReference type="EMBL" id="QJKJ01016921">
    <property type="protein sequence ID" value="RDX60354.1"/>
    <property type="molecule type" value="Genomic_DNA"/>
</dbReference>
<feature type="region of interest" description="Disordered" evidence="9">
    <location>
        <begin position="215"/>
        <end position="238"/>
    </location>
</feature>
<feature type="compositionally biased region" description="Basic and acidic residues" evidence="9">
    <location>
        <begin position="215"/>
        <end position="232"/>
    </location>
</feature>
<dbReference type="PANTHER" id="PTHR31086">
    <property type="entry name" value="ALUMINUM-ACTIVATED MALATE TRANSPORTER 10"/>
    <property type="match status" value="1"/>
</dbReference>
<organism evidence="10 11">
    <name type="scientific">Mucuna pruriens</name>
    <name type="common">Velvet bean</name>
    <name type="synonym">Dolichos pruriens</name>
    <dbReference type="NCBI Taxonomy" id="157652"/>
    <lineage>
        <taxon>Eukaryota</taxon>
        <taxon>Viridiplantae</taxon>
        <taxon>Streptophyta</taxon>
        <taxon>Embryophyta</taxon>
        <taxon>Tracheophyta</taxon>
        <taxon>Spermatophyta</taxon>
        <taxon>Magnoliopsida</taxon>
        <taxon>eudicotyledons</taxon>
        <taxon>Gunneridae</taxon>
        <taxon>Pentapetalae</taxon>
        <taxon>rosids</taxon>
        <taxon>fabids</taxon>
        <taxon>Fabales</taxon>
        <taxon>Fabaceae</taxon>
        <taxon>Papilionoideae</taxon>
        <taxon>50 kb inversion clade</taxon>
        <taxon>NPAAA clade</taxon>
        <taxon>indigoferoid/millettioid clade</taxon>
        <taxon>Phaseoleae</taxon>
        <taxon>Mucuna</taxon>
    </lineage>
</organism>
<sequence length="238" mass="26338">MVQSLTNKIKCKTSRIYSVTKIYIIVILKANLARWEPPHGRFNYRHPWRQYVKIGASMRSCASCIDALIGCINSDHKASDDMKKKMRSVSMKVGGNCASVIRELASIMRNMKKSSKLDILLKEMNGGAQELGSLLNSYPNLVNAASQNAKCTETASADDPAAKIEMPLMEIIQVVTVDSLLIEIVGRVEGIVEAVEELSDLAEFQPAMCVKSKQHTADSKISPEQHNDEEAHTTLQMV</sequence>
<evidence type="ECO:0000256" key="4">
    <source>
        <dbReference type="ARBA" id="ARBA00022692"/>
    </source>
</evidence>
<evidence type="ECO:0000256" key="7">
    <source>
        <dbReference type="ARBA" id="ARBA00023136"/>
    </source>
</evidence>
<dbReference type="Proteomes" id="UP000257109">
    <property type="component" value="Unassembled WGS sequence"/>
</dbReference>
<dbReference type="OrthoDB" id="68611at2759"/>
<dbReference type="AlphaFoldDB" id="A0A371E2V4"/>
<evidence type="ECO:0000256" key="8">
    <source>
        <dbReference type="ARBA" id="ARBA00023303"/>
    </source>
</evidence>
<keyword evidence="8" id="KW-0407">Ion channel</keyword>
<dbReference type="Pfam" id="PF11744">
    <property type="entry name" value="ALMT"/>
    <property type="match status" value="1"/>
</dbReference>
<feature type="non-terminal residue" evidence="10">
    <location>
        <position position="1"/>
    </location>
</feature>
<comment type="subcellular location">
    <subcellularLocation>
        <location evidence="1">Membrane</location>
        <topology evidence="1">Multi-pass membrane protein</topology>
    </subcellularLocation>
</comment>
<evidence type="ECO:0000256" key="1">
    <source>
        <dbReference type="ARBA" id="ARBA00004141"/>
    </source>
</evidence>
<keyword evidence="7" id="KW-0472">Membrane</keyword>